<sequence length="225" mass="26176">MKDLNKLDFEVSDVRDFRNICEHLERLAKECKKILWESMRDNVSSVVRENIESLNFTEELTKSREPDREDSTKCAPLFELNNFIAMATYWGTNAGILCDDRERFRRFSEATGMMTKSKGAKQEVEKLSEKLEDSLITLCSLMAKVLDQSRVPLPEDDDLRGLEDALDQKTKAFLECFKEDKLEDTDGNRIDESTVDEVRNYAVTDSLCETLLWFKIDFNRLTKEE</sequence>
<comment type="caution">
    <text evidence="1">The sequence shown here is derived from an EMBL/GenBank/DDBJ whole genome shotgun (WGS) entry which is preliminary data.</text>
</comment>
<dbReference type="EMBL" id="JARQWQ010000044">
    <property type="protein sequence ID" value="KAK2558390.1"/>
    <property type="molecule type" value="Genomic_DNA"/>
</dbReference>
<protein>
    <submittedName>
        <fullName evidence="1">Uncharacterized protein</fullName>
    </submittedName>
</protein>
<dbReference type="Proteomes" id="UP001249851">
    <property type="component" value="Unassembled WGS sequence"/>
</dbReference>
<name>A0AAD9QBX6_ACRCE</name>
<evidence type="ECO:0000313" key="2">
    <source>
        <dbReference type="Proteomes" id="UP001249851"/>
    </source>
</evidence>
<accession>A0AAD9QBX6</accession>
<keyword evidence="2" id="KW-1185">Reference proteome</keyword>
<dbReference type="AlphaFoldDB" id="A0AAD9QBX6"/>
<evidence type="ECO:0000313" key="1">
    <source>
        <dbReference type="EMBL" id="KAK2558390.1"/>
    </source>
</evidence>
<organism evidence="1 2">
    <name type="scientific">Acropora cervicornis</name>
    <name type="common">Staghorn coral</name>
    <dbReference type="NCBI Taxonomy" id="6130"/>
    <lineage>
        <taxon>Eukaryota</taxon>
        <taxon>Metazoa</taxon>
        <taxon>Cnidaria</taxon>
        <taxon>Anthozoa</taxon>
        <taxon>Hexacorallia</taxon>
        <taxon>Scleractinia</taxon>
        <taxon>Astrocoeniina</taxon>
        <taxon>Acroporidae</taxon>
        <taxon>Acropora</taxon>
    </lineage>
</organism>
<gene>
    <name evidence="1" type="ORF">P5673_019090</name>
</gene>
<proteinExistence type="predicted"/>
<reference evidence="1" key="2">
    <citation type="journal article" date="2023" name="Science">
        <title>Genomic signatures of disease resistance in endangered staghorn corals.</title>
        <authorList>
            <person name="Vollmer S.V."/>
            <person name="Selwyn J.D."/>
            <person name="Despard B.A."/>
            <person name="Roesel C.L."/>
        </authorList>
    </citation>
    <scope>NUCLEOTIDE SEQUENCE</scope>
    <source>
        <strain evidence="1">K2</strain>
    </source>
</reference>
<reference evidence="1" key="1">
    <citation type="journal article" date="2023" name="G3 (Bethesda)">
        <title>Whole genome assembly and annotation of the endangered Caribbean coral Acropora cervicornis.</title>
        <authorList>
            <person name="Selwyn J.D."/>
            <person name="Vollmer S.V."/>
        </authorList>
    </citation>
    <scope>NUCLEOTIDE SEQUENCE</scope>
    <source>
        <strain evidence="1">K2</strain>
    </source>
</reference>